<gene>
    <name evidence="10" type="ORF">N7458_001578</name>
</gene>
<reference evidence="10" key="1">
    <citation type="submission" date="2022-12" db="EMBL/GenBank/DDBJ databases">
        <authorList>
            <person name="Petersen C."/>
        </authorList>
    </citation>
    <scope>NUCLEOTIDE SEQUENCE</scope>
    <source>
        <strain evidence="10">IBT 16125</strain>
    </source>
</reference>
<keyword evidence="2" id="KW-0444">Lipid biosynthesis</keyword>
<evidence type="ECO:0000256" key="3">
    <source>
        <dbReference type="ARBA" id="ARBA00022737"/>
    </source>
</evidence>
<feature type="domain" description="Squalene cyclase N-terminal" evidence="9">
    <location>
        <begin position="71"/>
        <end position="167"/>
    </location>
</feature>
<accession>A0AAD6G5F2</accession>
<dbReference type="PROSITE" id="PS01074">
    <property type="entry name" value="TERPENE_SYNTHASES"/>
    <property type="match status" value="1"/>
</dbReference>
<keyword evidence="4" id="KW-0752">Steroid biosynthesis</keyword>
<dbReference type="Proteomes" id="UP001213681">
    <property type="component" value="Unassembled WGS sequence"/>
</dbReference>
<dbReference type="GeneID" id="81595204"/>
<dbReference type="SUPFAM" id="SSF48239">
    <property type="entry name" value="Terpenoid cyclases/Protein prenyltransferases"/>
    <property type="match status" value="2"/>
</dbReference>
<dbReference type="Gene3D" id="6.20.120.20">
    <property type="match status" value="1"/>
</dbReference>
<evidence type="ECO:0000256" key="1">
    <source>
        <dbReference type="ARBA" id="ARBA00009755"/>
    </source>
</evidence>
<evidence type="ECO:0000259" key="9">
    <source>
        <dbReference type="Pfam" id="PF13249"/>
    </source>
</evidence>
<comment type="similarity">
    <text evidence="1 7">Belongs to the terpene cyclase/mutase family.</text>
</comment>
<dbReference type="InterPro" id="IPR008930">
    <property type="entry name" value="Terpenoid_cyclase/PrenylTrfase"/>
</dbReference>
<dbReference type="GO" id="GO:0006696">
    <property type="term" value="P:ergosterol biosynthetic process"/>
    <property type="evidence" value="ECO:0007669"/>
    <property type="project" value="TreeGrafter"/>
</dbReference>
<dbReference type="GO" id="GO:0016104">
    <property type="term" value="P:triterpenoid biosynthetic process"/>
    <property type="evidence" value="ECO:0007669"/>
    <property type="project" value="InterPro"/>
</dbReference>
<dbReference type="InterPro" id="IPR032697">
    <property type="entry name" value="SQ_cyclase_N"/>
</dbReference>
<dbReference type="PANTHER" id="PTHR11764:SF20">
    <property type="entry name" value="LANOSTEROL SYNTHASE"/>
    <property type="match status" value="1"/>
</dbReference>
<dbReference type="NCBIfam" id="TIGR01787">
    <property type="entry name" value="squalene_cyclas"/>
    <property type="match status" value="1"/>
</dbReference>
<comment type="caution">
    <text evidence="10">The sequence shown here is derived from an EMBL/GenBank/DDBJ whole genome shotgun (WGS) entry which is preliminary data.</text>
</comment>
<dbReference type="RefSeq" id="XP_056769068.1">
    <property type="nucleotide sequence ID" value="XM_056904961.1"/>
</dbReference>
<dbReference type="InterPro" id="IPR032696">
    <property type="entry name" value="SQ_cyclase_C"/>
</dbReference>
<evidence type="ECO:0000256" key="2">
    <source>
        <dbReference type="ARBA" id="ARBA00022516"/>
    </source>
</evidence>
<dbReference type="FunFam" id="1.50.10.20:FF:000003">
    <property type="entry name" value="Terpene cyclase/mutase family member"/>
    <property type="match status" value="1"/>
</dbReference>
<evidence type="ECO:0000256" key="7">
    <source>
        <dbReference type="RuleBase" id="RU362003"/>
    </source>
</evidence>
<name>A0AAD6G5F2_9EURO</name>
<dbReference type="PANTHER" id="PTHR11764">
    <property type="entry name" value="TERPENE CYCLASE/MUTASE FAMILY MEMBER"/>
    <property type="match status" value="1"/>
</dbReference>
<keyword evidence="3" id="KW-0677">Repeat</keyword>
<evidence type="ECO:0000256" key="5">
    <source>
        <dbReference type="ARBA" id="ARBA00023098"/>
    </source>
</evidence>
<reference evidence="10" key="2">
    <citation type="journal article" date="2023" name="IMA Fungus">
        <title>Comparative genomic study of the Penicillium genus elucidates a diverse pangenome and 15 lateral gene transfer events.</title>
        <authorList>
            <person name="Petersen C."/>
            <person name="Sorensen T."/>
            <person name="Nielsen M.R."/>
            <person name="Sondergaard T.E."/>
            <person name="Sorensen J.L."/>
            <person name="Fitzpatrick D.A."/>
            <person name="Frisvad J.C."/>
            <person name="Nielsen K.L."/>
        </authorList>
    </citation>
    <scope>NUCLEOTIDE SEQUENCE</scope>
    <source>
        <strain evidence="10">IBT 16125</strain>
    </source>
</reference>
<proteinExistence type="inferred from homology"/>
<evidence type="ECO:0000313" key="10">
    <source>
        <dbReference type="EMBL" id="KAJ5460026.1"/>
    </source>
</evidence>
<keyword evidence="5" id="KW-0443">Lipid metabolism</keyword>
<organism evidence="10 11">
    <name type="scientific">Penicillium daleae</name>
    <dbReference type="NCBI Taxonomy" id="63821"/>
    <lineage>
        <taxon>Eukaryota</taxon>
        <taxon>Fungi</taxon>
        <taxon>Dikarya</taxon>
        <taxon>Ascomycota</taxon>
        <taxon>Pezizomycotina</taxon>
        <taxon>Eurotiomycetes</taxon>
        <taxon>Eurotiomycetidae</taxon>
        <taxon>Eurotiales</taxon>
        <taxon>Aspergillaceae</taxon>
        <taxon>Penicillium</taxon>
    </lineage>
</organism>
<dbReference type="InterPro" id="IPR002365">
    <property type="entry name" value="Terpene_synthase_CS"/>
</dbReference>
<evidence type="ECO:0000256" key="4">
    <source>
        <dbReference type="ARBA" id="ARBA00022955"/>
    </source>
</evidence>
<evidence type="ECO:0000256" key="6">
    <source>
        <dbReference type="ARBA" id="ARBA00023235"/>
    </source>
</evidence>
<dbReference type="Gene3D" id="1.50.10.20">
    <property type="match status" value="2"/>
</dbReference>
<dbReference type="Pfam" id="PF13249">
    <property type="entry name" value="SQHop_cyclase_N"/>
    <property type="match status" value="1"/>
</dbReference>
<feature type="domain" description="Squalene cyclase C-terminal" evidence="8">
    <location>
        <begin position="309"/>
        <end position="636"/>
    </location>
</feature>
<dbReference type="EC" id="5.4.99.-" evidence="7"/>
<dbReference type="SFLD" id="SFLDG01016">
    <property type="entry name" value="Prenyltransferase_Like_2"/>
    <property type="match status" value="1"/>
</dbReference>
<keyword evidence="6 7" id="KW-0413">Isomerase</keyword>
<dbReference type="GO" id="GO:0000250">
    <property type="term" value="F:lanosterol synthase activity"/>
    <property type="evidence" value="ECO:0007669"/>
    <property type="project" value="TreeGrafter"/>
</dbReference>
<dbReference type="GO" id="GO:0005811">
    <property type="term" value="C:lipid droplet"/>
    <property type="evidence" value="ECO:0007669"/>
    <property type="project" value="InterPro"/>
</dbReference>
<dbReference type="InterPro" id="IPR018333">
    <property type="entry name" value="Squalene_cyclase"/>
</dbReference>
<dbReference type="EMBL" id="JAPVEA010000002">
    <property type="protein sequence ID" value="KAJ5460026.1"/>
    <property type="molecule type" value="Genomic_DNA"/>
</dbReference>
<evidence type="ECO:0000313" key="11">
    <source>
        <dbReference type="Proteomes" id="UP001213681"/>
    </source>
</evidence>
<dbReference type="Pfam" id="PF13243">
    <property type="entry name" value="SQHop_cyclase_C"/>
    <property type="match status" value="1"/>
</dbReference>
<dbReference type="CDD" id="cd02892">
    <property type="entry name" value="SQCY_1"/>
    <property type="match status" value="1"/>
</dbReference>
<keyword evidence="11" id="KW-1185">Reference proteome</keyword>
<sequence>MSTVAPTDPGRWRLDVDAGVHQWRYLDEVASTRRPQSAAEKYFLGLPTGLPRLPTPRNFQESARNGFRFYQSLQLDDGHWGCAYGGPSFLLAGIVIAMYITETEIPPEWKTEIICYLMSTVNKDGGWGLHSAGASTVFATTLYYITLRILGLEPTHPLVTKARARLHALATKPLNPFLTSLRREIYTQSYDEIAFERYRNFVAPVDLKKPTTALLRVANVFLRFWEQYIRPDWIVQWANKRVCALIQREDENTSYNCLAPVNKAFHMVAVWHSDGANSARMTRHREKISPYMWKGENGMTCSGTNGVQAWDTAFSIQAIVEAGLGTELEFRSSLENALKYLDISQLREDLADPYRQPRKGGWPFSTRDNGYVVSDCAAEGLKAVLMLQEQCHFAKLISDERLQDCVDTLLLMQNPGGGFSSYERTRASSLLEYLNASEVFDRIMVEYSYPECTTAVVTALALFRRHFPTYRSAEIDRVVRRAIKYIISAQRPDGSWYGSWGVCFTYASLFAMQSLELVGQTWQTSDPVRKCCKFLLHTQKEDGGWGEDYTSCEVEEYIQHEQSQVVNTAWACLALMHARYPCKEAIEKGLKLIMSRQQANGEWYQEDVEGVFNNTCMIGYPNYKFYFTSWALGRYNNVYLPMLKEMDSYS</sequence>
<protein>
    <recommendedName>
        <fullName evidence="7">Terpene cyclase/mutase family member</fullName>
        <ecNumber evidence="7">5.4.99.-</ecNumber>
    </recommendedName>
</protein>
<dbReference type="AlphaFoldDB" id="A0AAD6G5F2"/>
<evidence type="ECO:0000259" key="8">
    <source>
        <dbReference type="Pfam" id="PF13243"/>
    </source>
</evidence>